<dbReference type="Pfam" id="PF00072">
    <property type="entry name" value="Response_reg"/>
    <property type="match status" value="1"/>
</dbReference>
<keyword evidence="10" id="KW-1185">Reference proteome</keyword>
<dbReference type="GO" id="GO:0043565">
    <property type="term" value="F:sequence-specific DNA binding"/>
    <property type="evidence" value="ECO:0007669"/>
    <property type="project" value="InterPro"/>
</dbReference>
<dbReference type="InterPro" id="IPR025944">
    <property type="entry name" value="Sigma_54_int_dom_CS"/>
</dbReference>
<dbReference type="CDD" id="cd00156">
    <property type="entry name" value="REC"/>
    <property type="match status" value="1"/>
</dbReference>
<dbReference type="InterPro" id="IPR002078">
    <property type="entry name" value="Sigma_54_int"/>
</dbReference>
<dbReference type="InterPro" id="IPR011006">
    <property type="entry name" value="CheY-like_superfamily"/>
</dbReference>
<dbReference type="SUPFAM" id="SSF46689">
    <property type="entry name" value="Homeodomain-like"/>
    <property type="match status" value="1"/>
</dbReference>
<dbReference type="Pfam" id="PF02954">
    <property type="entry name" value="HTH_8"/>
    <property type="match status" value="1"/>
</dbReference>
<keyword evidence="4 9" id="KW-0238">DNA-binding</keyword>
<dbReference type="SUPFAM" id="SSF52172">
    <property type="entry name" value="CheY-like"/>
    <property type="match status" value="1"/>
</dbReference>
<feature type="domain" description="Sigma-54 factor interaction" evidence="7">
    <location>
        <begin position="137"/>
        <end position="364"/>
    </location>
</feature>
<dbReference type="Proteomes" id="UP000521199">
    <property type="component" value="Unassembled WGS sequence"/>
</dbReference>
<keyword evidence="2" id="KW-0067">ATP-binding</keyword>
<keyword evidence="1" id="KW-0547">Nucleotide-binding</keyword>
<dbReference type="Pfam" id="PF00158">
    <property type="entry name" value="Sigma54_activat"/>
    <property type="match status" value="1"/>
</dbReference>
<dbReference type="InterPro" id="IPR058031">
    <property type="entry name" value="AAA_lid_NorR"/>
</dbReference>
<dbReference type="InterPro" id="IPR025662">
    <property type="entry name" value="Sigma_54_int_dom_ATP-bd_1"/>
</dbReference>
<dbReference type="GO" id="GO:0006355">
    <property type="term" value="P:regulation of DNA-templated transcription"/>
    <property type="evidence" value="ECO:0007669"/>
    <property type="project" value="InterPro"/>
</dbReference>
<dbReference type="Gene3D" id="3.40.50.300">
    <property type="entry name" value="P-loop containing nucleotide triphosphate hydrolases"/>
    <property type="match status" value="1"/>
</dbReference>
<reference evidence="9 10" key="1">
    <citation type="submission" date="2020-08" db="EMBL/GenBank/DDBJ databases">
        <title>Genomic Encyclopedia of Type Strains, Phase IV (KMG-IV): sequencing the most valuable type-strain genomes for metagenomic binning, comparative biology and taxonomic classification.</title>
        <authorList>
            <person name="Goeker M."/>
        </authorList>
    </citation>
    <scope>NUCLEOTIDE SEQUENCE [LARGE SCALE GENOMIC DNA]</scope>
    <source>
        <strain evidence="9 10">DSM 24163</strain>
    </source>
</reference>
<evidence type="ECO:0000256" key="5">
    <source>
        <dbReference type="ARBA" id="ARBA00023163"/>
    </source>
</evidence>
<dbReference type="InterPro" id="IPR002197">
    <property type="entry name" value="HTH_Fis"/>
</dbReference>
<dbReference type="FunFam" id="3.40.50.300:FF:000006">
    <property type="entry name" value="DNA-binding transcriptional regulator NtrC"/>
    <property type="match status" value="1"/>
</dbReference>
<evidence type="ECO:0000256" key="2">
    <source>
        <dbReference type="ARBA" id="ARBA00022840"/>
    </source>
</evidence>
<dbReference type="PANTHER" id="PTHR32071">
    <property type="entry name" value="TRANSCRIPTIONAL REGULATORY PROTEIN"/>
    <property type="match status" value="1"/>
</dbReference>
<name>A0A7W8D495_9GAMM</name>
<evidence type="ECO:0000259" key="7">
    <source>
        <dbReference type="PROSITE" id="PS50045"/>
    </source>
</evidence>
<evidence type="ECO:0000256" key="1">
    <source>
        <dbReference type="ARBA" id="ARBA00022741"/>
    </source>
</evidence>
<dbReference type="InterPro" id="IPR027417">
    <property type="entry name" value="P-loop_NTPase"/>
</dbReference>
<sequence>MPDAFQPSVLLVDDDVGFVRAAAQIARAAGCRITVAGSLAQARARMRDCDFDLALIDLALPDGSGLDLVDSCDISSTQLVLITGHPSVESAVRALKTPVLDYLIKPLDPERYRQLLADTAARIALPPPAQVDGVHGLAGESAALRSILTQIERVGPTDASVLVQGESGVGKELVARAVHEASGRSGDFVAINCGAVAPELLASQLFGHERGSFTGAAARHLGYFEQARGGTLFLDELTEMPTHLQAHLLRALETHSIRRVGGTEDIVTDVRIVAATNRSPHQAIHDGRLREDLFYRIGEFPIVLPPLRERPDDIPVLASLFLRRLNERYGTQRAFSNAAMDQLRRYSWPGNVRELRNVVNRAFILADGDVIEQPIDAPQVTDPLHETPGTLTIAVGMTFDDIERRMLFKTLRFFENDKARAASALGVSVKTIYNRLARYQAADADDAARSA</sequence>
<keyword evidence="6" id="KW-0597">Phosphoprotein</keyword>
<dbReference type="GO" id="GO:0005524">
    <property type="term" value="F:ATP binding"/>
    <property type="evidence" value="ECO:0007669"/>
    <property type="project" value="UniProtKB-KW"/>
</dbReference>
<dbReference type="EMBL" id="JACHHP010000001">
    <property type="protein sequence ID" value="MBB5206505.1"/>
    <property type="molecule type" value="Genomic_DNA"/>
</dbReference>
<comment type="caution">
    <text evidence="9">The sequence shown here is derived from an EMBL/GenBank/DDBJ whole genome shotgun (WGS) entry which is preliminary data.</text>
</comment>
<evidence type="ECO:0000313" key="10">
    <source>
        <dbReference type="Proteomes" id="UP000521199"/>
    </source>
</evidence>
<dbReference type="PROSITE" id="PS50045">
    <property type="entry name" value="SIGMA54_INTERACT_4"/>
    <property type="match status" value="1"/>
</dbReference>
<feature type="modified residue" description="4-aspartylphosphate" evidence="6">
    <location>
        <position position="57"/>
    </location>
</feature>
<dbReference type="Gene3D" id="1.10.8.60">
    <property type="match status" value="1"/>
</dbReference>
<dbReference type="RefSeq" id="WP_183958560.1">
    <property type="nucleotide sequence ID" value="NZ_JACHHP010000001.1"/>
</dbReference>
<feature type="domain" description="Response regulatory" evidence="8">
    <location>
        <begin position="8"/>
        <end position="120"/>
    </location>
</feature>
<dbReference type="CDD" id="cd00009">
    <property type="entry name" value="AAA"/>
    <property type="match status" value="1"/>
</dbReference>
<dbReference type="InterPro" id="IPR003593">
    <property type="entry name" value="AAA+_ATPase"/>
</dbReference>
<dbReference type="InterPro" id="IPR009057">
    <property type="entry name" value="Homeodomain-like_sf"/>
</dbReference>
<accession>A0A7W8D495</accession>
<protein>
    <submittedName>
        <fullName evidence="9">DNA-binding NtrC family response regulator</fullName>
    </submittedName>
</protein>
<evidence type="ECO:0000256" key="6">
    <source>
        <dbReference type="PROSITE-ProRule" id="PRU00169"/>
    </source>
</evidence>
<dbReference type="PANTHER" id="PTHR32071:SF117">
    <property type="entry name" value="PTS-DEPENDENT DIHYDROXYACETONE KINASE OPERON REGULATORY PROTEIN-RELATED"/>
    <property type="match status" value="1"/>
</dbReference>
<keyword evidence="3" id="KW-0805">Transcription regulation</keyword>
<dbReference type="Gene3D" id="1.10.10.60">
    <property type="entry name" value="Homeodomain-like"/>
    <property type="match status" value="1"/>
</dbReference>
<dbReference type="PROSITE" id="PS50110">
    <property type="entry name" value="RESPONSE_REGULATORY"/>
    <property type="match status" value="1"/>
</dbReference>
<evidence type="ECO:0000313" key="9">
    <source>
        <dbReference type="EMBL" id="MBB5206505.1"/>
    </source>
</evidence>
<dbReference type="SUPFAM" id="SSF52540">
    <property type="entry name" value="P-loop containing nucleoside triphosphate hydrolases"/>
    <property type="match status" value="1"/>
</dbReference>
<dbReference type="AlphaFoldDB" id="A0A7W8D495"/>
<dbReference type="PROSITE" id="PS00675">
    <property type="entry name" value="SIGMA54_INTERACT_1"/>
    <property type="match status" value="1"/>
</dbReference>
<dbReference type="InterPro" id="IPR001789">
    <property type="entry name" value="Sig_transdc_resp-reg_receiver"/>
</dbReference>
<gene>
    <name evidence="9" type="ORF">HNQ52_000021</name>
</gene>
<keyword evidence="5" id="KW-0804">Transcription</keyword>
<proteinExistence type="predicted"/>
<dbReference type="Pfam" id="PF25601">
    <property type="entry name" value="AAA_lid_14"/>
    <property type="match status" value="1"/>
</dbReference>
<organism evidence="9 10">
    <name type="scientific">Chiayiivirga flava</name>
    <dbReference type="NCBI Taxonomy" id="659595"/>
    <lineage>
        <taxon>Bacteria</taxon>
        <taxon>Pseudomonadati</taxon>
        <taxon>Pseudomonadota</taxon>
        <taxon>Gammaproteobacteria</taxon>
        <taxon>Lysobacterales</taxon>
        <taxon>Lysobacteraceae</taxon>
        <taxon>Chiayiivirga</taxon>
    </lineage>
</organism>
<evidence type="ECO:0000256" key="3">
    <source>
        <dbReference type="ARBA" id="ARBA00023015"/>
    </source>
</evidence>
<dbReference type="GO" id="GO:0000160">
    <property type="term" value="P:phosphorelay signal transduction system"/>
    <property type="evidence" value="ECO:0007669"/>
    <property type="project" value="InterPro"/>
</dbReference>
<evidence type="ECO:0000259" key="8">
    <source>
        <dbReference type="PROSITE" id="PS50110"/>
    </source>
</evidence>
<dbReference type="SMART" id="SM00382">
    <property type="entry name" value="AAA"/>
    <property type="match status" value="1"/>
</dbReference>
<dbReference type="Gene3D" id="3.40.50.2300">
    <property type="match status" value="1"/>
</dbReference>
<evidence type="ECO:0000256" key="4">
    <source>
        <dbReference type="ARBA" id="ARBA00023125"/>
    </source>
</evidence>
<dbReference type="PROSITE" id="PS00688">
    <property type="entry name" value="SIGMA54_INTERACT_3"/>
    <property type="match status" value="1"/>
</dbReference>
<dbReference type="SMART" id="SM00448">
    <property type="entry name" value="REC"/>
    <property type="match status" value="1"/>
</dbReference>